<dbReference type="GO" id="GO:0044732">
    <property type="term" value="C:mitotic spindle pole body"/>
    <property type="evidence" value="ECO:0007669"/>
    <property type="project" value="TreeGrafter"/>
</dbReference>
<feature type="region of interest" description="Disordered" evidence="16">
    <location>
        <begin position="194"/>
        <end position="285"/>
    </location>
</feature>
<evidence type="ECO:0000256" key="2">
    <source>
        <dbReference type="ARBA" id="ARBA00004186"/>
    </source>
</evidence>
<feature type="compositionally biased region" description="Low complexity" evidence="16">
    <location>
        <begin position="227"/>
        <end position="246"/>
    </location>
</feature>
<keyword evidence="10" id="KW-0995">Kinetochore</keyword>
<evidence type="ECO:0000256" key="12">
    <source>
        <dbReference type="ARBA" id="ARBA00023242"/>
    </source>
</evidence>
<evidence type="ECO:0000256" key="10">
    <source>
        <dbReference type="ARBA" id="ARBA00022838"/>
    </source>
</evidence>
<feature type="compositionally biased region" description="Low complexity" evidence="16">
    <location>
        <begin position="265"/>
        <end position="285"/>
    </location>
</feature>
<evidence type="ECO:0000256" key="14">
    <source>
        <dbReference type="ARBA" id="ARBA00030453"/>
    </source>
</evidence>
<evidence type="ECO:0000256" key="16">
    <source>
        <dbReference type="SAM" id="MobiDB-lite"/>
    </source>
</evidence>
<evidence type="ECO:0000256" key="6">
    <source>
        <dbReference type="ARBA" id="ARBA00022454"/>
    </source>
</evidence>
<dbReference type="GO" id="GO:1990758">
    <property type="term" value="P:mitotic sister chromatid biorientation"/>
    <property type="evidence" value="ECO:0007669"/>
    <property type="project" value="TreeGrafter"/>
</dbReference>
<keyword evidence="6" id="KW-0158">Chromosome</keyword>
<gene>
    <name evidence="17" type="primary">DAM1</name>
    <name evidence="17" type="ORF">AWJ20_782</name>
</gene>
<evidence type="ECO:0000313" key="17">
    <source>
        <dbReference type="EMBL" id="ANB12526.1"/>
    </source>
</evidence>
<dbReference type="PANTHER" id="PTHR28113">
    <property type="entry name" value="DASH COMPLEX SUBUNIT DAM1"/>
    <property type="match status" value="1"/>
</dbReference>
<evidence type="ECO:0000256" key="9">
    <source>
        <dbReference type="ARBA" id="ARBA00022829"/>
    </source>
</evidence>
<keyword evidence="11" id="KW-0206">Cytoskeleton</keyword>
<evidence type="ECO:0000256" key="3">
    <source>
        <dbReference type="ARBA" id="ARBA00004629"/>
    </source>
</evidence>
<comment type="similarity">
    <text evidence="4">Belongs to the DASH complex DAM1 family.</text>
</comment>
<evidence type="ECO:0000256" key="7">
    <source>
        <dbReference type="ARBA" id="ARBA00022490"/>
    </source>
</evidence>
<proteinExistence type="inferred from homology"/>
<evidence type="ECO:0000256" key="5">
    <source>
        <dbReference type="ARBA" id="ARBA00020497"/>
    </source>
</evidence>
<comment type="subcellular location">
    <subcellularLocation>
        <location evidence="3">Chromosome</location>
        <location evidence="3">Centromere</location>
        <location evidence="3">Kinetochore</location>
    </subcellularLocation>
    <subcellularLocation>
        <location evidence="2">Cytoplasm</location>
        <location evidence="2">Cytoskeleton</location>
        <location evidence="2">Spindle</location>
    </subcellularLocation>
    <subcellularLocation>
        <location evidence="1">Nucleus</location>
    </subcellularLocation>
</comment>
<keyword evidence="18" id="KW-1185">Reference proteome</keyword>
<keyword evidence="12" id="KW-0539">Nucleus</keyword>
<feature type="region of interest" description="Disordered" evidence="16">
    <location>
        <begin position="117"/>
        <end position="150"/>
    </location>
</feature>
<evidence type="ECO:0000256" key="1">
    <source>
        <dbReference type="ARBA" id="ARBA00004123"/>
    </source>
</evidence>
<dbReference type="GeneID" id="30037852"/>
<dbReference type="GO" id="GO:0042729">
    <property type="term" value="C:DASH complex"/>
    <property type="evidence" value="ECO:0007669"/>
    <property type="project" value="InterPro"/>
</dbReference>
<dbReference type="PANTHER" id="PTHR28113:SF1">
    <property type="entry name" value="DASH COMPLEX SUBUNIT DAM1"/>
    <property type="match status" value="1"/>
</dbReference>
<evidence type="ECO:0000256" key="15">
    <source>
        <dbReference type="ARBA" id="ARBA00047036"/>
    </source>
</evidence>
<dbReference type="RefSeq" id="XP_018735003.1">
    <property type="nucleotide sequence ID" value="XM_018882745.1"/>
</dbReference>
<dbReference type="InterPro" id="IPR013962">
    <property type="entry name" value="DASH_Dam1"/>
</dbReference>
<evidence type="ECO:0000256" key="11">
    <source>
        <dbReference type="ARBA" id="ARBA00023212"/>
    </source>
</evidence>
<keyword evidence="8" id="KW-0493">Microtubule</keyword>
<dbReference type="GO" id="GO:1990537">
    <property type="term" value="C:mitotic spindle polar microtubule"/>
    <property type="evidence" value="ECO:0007669"/>
    <property type="project" value="TreeGrafter"/>
</dbReference>
<sequence length="285" mass="30730">MDQVSTPGKFELGTAFVPSTPHRRSNSASSFTSHGHFPLESNASGLDKVLLQPTHAGGARRIEELADGLATLDINLQRLNKVHNSLTEFNESFSAFLHCIKMNAWCVEFSEAPNTEAFTQERDDDPEENQNNEDLEDEAEQDQADESNFDYSDMTLMTVIDDSGENRHFGGSRPGAGGPAGVRNYAGGFYTSNTGGIRQETGSTARPTARTTAVGGRPGARFRPEQTSTSVPRNPRTTTTTPAASRGGRVSPASSGSGKSRIPQPATRPRPATTTTRTTAKPTWR</sequence>
<feature type="compositionally biased region" description="Polar residues" evidence="16">
    <location>
        <begin position="194"/>
        <end position="211"/>
    </location>
</feature>
<protein>
    <recommendedName>
        <fullName evidence="5">DASH complex subunit DAM1</fullName>
    </recommendedName>
    <alternativeName>
        <fullName evidence="14">Outer kinetochore protein DAM1</fullName>
    </alternativeName>
</protein>
<feature type="region of interest" description="Disordered" evidence="16">
    <location>
        <begin position="12"/>
        <end position="36"/>
    </location>
</feature>
<comment type="subunit">
    <text evidence="15">Component of the DASH complex consisting of ASK1, DAD1, DAD2, DAD3, DAD4, DAM1, DUO1, HSK3, SPC19 and SPC34, with a stoichiometry of one copy of each subunit per complex. Multiple DASH complexes oligomerize to form a ring that encircles spindle microtubules and organizes the rod-like NDC80 complexes of the outer kinetochore. DASH complex oligomerization strengthens microtubule attachments. Within the complex, DAM1 and DUO1 may form the microtubule connections. On cytoplasmic microtubules, DASH complexes appear to form patches instead of rings. Interacts with the outer kinetochore component NDC80; the interaction is direct.</text>
</comment>
<accession>A0A167D625</accession>
<dbReference type="OrthoDB" id="5586015at2759"/>
<keyword evidence="9" id="KW-0159">Chromosome partition</keyword>
<dbReference type="Pfam" id="PF08653">
    <property type="entry name" value="DASH_Dam1"/>
    <property type="match status" value="1"/>
</dbReference>
<evidence type="ECO:0000256" key="4">
    <source>
        <dbReference type="ARBA" id="ARBA00010073"/>
    </source>
</evidence>
<keyword evidence="13" id="KW-0137">Centromere</keyword>
<keyword evidence="7" id="KW-0963">Cytoplasm</keyword>
<evidence type="ECO:0000256" key="13">
    <source>
        <dbReference type="ARBA" id="ARBA00023328"/>
    </source>
</evidence>
<dbReference type="AlphaFoldDB" id="A0A167D625"/>
<feature type="compositionally biased region" description="Acidic residues" evidence="16">
    <location>
        <begin position="122"/>
        <end position="148"/>
    </location>
</feature>
<dbReference type="EMBL" id="CP014501">
    <property type="protein sequence ID" value="ANB12526.1"/>
    <property type="molecule type" value="Genomic_DNA"/>
</dbReference>
<evidence type="ECO:0000313" key="18">
    <source>
        <dbReference type="Proteomes" id="UP000189580"/>
    </source>
</evidence>
<evidence type="ECO:0000256" key="8">
    <source>
        <dbReference type="ARBA" id="ARBA00022701"/>
    </source>
</evidence>
<reference evidence="17 18" key="1">
    <citation type="submission" date="2016-02" db="EMBL/GenBank/DDBJ databases">
        <title>Complete genome sequence and transcriptome regulation of the pentose utilising yeast Sugiyamaella lignohabitans.</title>
        <authorList>
            <person name="Bellasio M."/>
            <person name="Peymann A."/>
            <person name="Valli M."/>
            <person name="Sipitzky M."/>
            <person name="Graf A."/>
            <person name="Sauer M."/>
            <person name="Marx H."/>
            <person name="Mattanovich D."/>
        </authorList>
    </citation>
    <scope>NUCLEOTIDE SEQUENCE [LARGE SCALE GENOMIC DNA]</scope>
    <source>
        <strain evidence="17 18">CBS 10342</strain>
    </source>
</reference>
<dbReference type="Proteomes" id="UP000189580">
    <property type="component" value="Chromosome a"/>
</dbReference>
<organism evidence="17 18">
    <name type="scientific">Sugiyamaella lignohabitans</name>
    <dbReference type="NCBI Taxonomy" id="796027"/>
    <lineage>
        <taxon>Eukaryota</taxon>
        <taxon>Fungi</taxon>
        <taxon>Dikarya</taxon>
        <taxon>Ascomycota</taxon>
        <taxon>Saccharomycotina</taxon>
        <taxon>Dipodascomycetes</taxon>
        <taxon>Dipodascales</taxon>
        <taxon>Trichomonascaceae</taxon>
        <taxon>Sugiyamaella</taxon>
    </lineage>
</organism>
<dbReference type="KEGG" id="slb:AWJ20_782"/>
<name>A0A167D625_9ASCO</name>